<dbReference type="PANTHER" id="PTHR22893">
    <property type="entry name" value="NADH OXIDOREDUCTASE-RELATED"/>
    <property type="match status" value="1"/>
</dbReference>
<dbReference type="EMBL" id="AP012273">
    <property type="protein sequence ID" value="BAO45337.1"/>
    <property type="molecule type" value="Genomic_DNA"/>
</dbReference>
<evidence type="ECO:0000313" key="6">
    <source>
        <dbReference type="Proteomes" id="UP000031631"/>
    </source>
</evidence>
<gene>
    <name evidence="5" type="ORF">TBH_C2428</name>
</gene>
<keyword evidence="3 5" id="KW-0560">Oxidoreductase</keyword>
<dbReference type="CDD" id="cd02933">
    <property type="entry name" value="OYE_like_FMN"/>
    <property type="match status" value="1"/>
</dbReference>
<dbReference type="KEGG" id="tbn:TBH_C2428"/>
<dbReference type="RefSeq" id="WP_041068845.1">
    <property type="nucleotide sequence ID" value="NZ_AP012273.1"/>
</dbReference>
<reference evidence="5 6" key="1">
    <citation type="journal article" date="2014" name="PLoS ONE">
        <title>Physiological and genomic features of a novel sulfur-oxidizing gammaproteobacterium belonging to a previously uncultivated symbiotic lineage isolated from a hydrothermal vent.</title>
        <authorList>
            <person name="Nunoura T."/>
            <person name="Takaki Y."/>
            <person name="Kazama H."/>
            <person name="Kakuta J."/>
            <person name="Shimamura S."/>
            <person name="Makita H."/>
            <person name="Hirai M."/>
            <person name="Miyazaki M."/>
            <person name="Takai K."/>
        </authorList>
    </citation>
    <scope>NUCLEOTIDE SEQUENCE [LARGE SCALE GENOMIC DNA]</scope>
    <source>
        <strain evidence="5 6">Hiromi1</strain>
    </source>
</reference>
<dbReference type="OrthoDB" id="8523426at2"/>
<dbReference type="Proteomes" id="UP000031631">
    <property type="component" value="Chromosome"/>
</dbReference>
<evidence type="ECO:0000313" key="5">
    <source>
        <dbReference type="EMBL" id="BAO45337.1"/>
    </source>
</evidence>
<dbReference type="GO" id="GO:0005829">
    <property type="term" value="C:cytosol"/>
    <property type="evidence" value="ECO:0007669"/>
    <property type="project" value="UniProtKB-ARBA"/>
</dbReference>
<evidence type="ECO:0000256" key="3">
    <source>
        <dbReference type="ARBA" id="ARBA00023002"/>
    </source>
</evidence>
<dbReference type="GO" id="GO:0016628">
    <property type="term" value="F:oxidoreductase activity, acting on the CH-CH group of donors, NAD or NADP as acceptor"/>
    <property type="evidence" value="ECO:0007669"/>
    <property type="project" value="UniProtKB-ARBA"/>
</dbReference>
<organism evidence="5 6">
    <name type="scientific">Thiolapillus brandeum</name>
    <dbReference type="NCBI Taxonomy" id="1076588"/>
    <lineage>
        <taxon>Bacteria</taxon>
        <taxon>Pseudomonadati</taxon>
        <taxon>Pseudomonadota</taxon>
        <taxon>Gammaproteobacteria</taxon>
        <taxon>Chromatiales</taxon>
        <taxon>Sedimenticolaceae</taxon>
        <taxon>Thiolapillus</taxon>
    </lineage>
</organism>
<comment type="cofactor">
    <cofactor evidence="1">
        <name>FMN</name>
        <dbReference type="ChEBI" id="CHEBI:58210"/>
    </cofactor>
</comment>
<name>A0A7U6JJ00_9GAMM</name>
<dbReference type="PANTHER" id="PTHR22893:SF91">
    <property type="entry name" value="NADPH DEHYDROGENASE 2-RELATED"/>
    <property type="match status" value="1"/>
</dbReference>
<sequence>MSVKLFEPFQLGDLTLANRMVMAPLTRNRADRNGLATPMMATFYAQRASAGLIIAEAAPVSPGGIGACFTPGIFSEDQANSWRKVTDAVHSAGGHIFAQLQYCGRISHPSLLPGNATPVAPSAIRPPGQAFTCEGLQDFVQPRALEIREITDIVSQFRQGAEMARRAGFDGVEVLAANGFLIDQFLRDSTNHRTDAYGGDMQKRMRLLHEVIDSVCTCWPVERVGVRLSPENRYNAMSDSDPGKHFHYFVGQLNARRLAYLHVLEGDMSTRIRELDYHALRALFPGTYLANNGYDFEQAQAALNRGTADLVAFGIPFLANPDLVRRYQEGLPLNQADPSSYFGGDESGYIDYPFYAEEM</sequence>
<dbReference type="Pfam" id="PF00724">
    <property type="entry name" value="Oxidored_FMN"/>
    <property type="match status" value="1"/>
</dbReference>
<dbReference type="InterPro" id="IPR045247">
    <property type="entry name" value="Oye-like"/>
</dbReference>
<dbReference type="Gene3D" id="3.20.20.70">
    <property type="entry name" value="Aldolase class I"/>
    <property type="match status" value="1"/>
</dbReference>
<dbReference type="FunFam" id="3.20.20.70:FF:000059">
    <property type="entry name" value="N-ethylmaleimide reductase, FMN-linked"/>
    <property type="match status" value="1"/>
</dbReference>
<evidence type="ECO:0000256" key="2">
    <source>
        <dbReference type="ARBA" id="ARBA00005979"/>
    </source>
</evidence>
<protein>
    <submittedName>
        <fullName evidence="5">N-ethylmaleimide reductase</fullName>
        <ecNumber evidence="5">1.-.-.-</ecNumber>
    </submittedName>
</protein>
<evidence type="ECO:0000259" key="4">
    <source>
        <dbReference type="Pfam" id="PF00724"/>
    </source>
</evidence>
<dbReference type="GO" id="GO:0010181">
    <property type="term" value="F:FMN binding"/>
    <property type="evidence" value="ECO:0007669"/>
    <property type="project" value="InterPro"/>
</dbReference>
<dbReference type="InterPro" id="IPR001155">
    <property type="entry name" value="OxRdtase_FMN_N"/>
</dbReference>
<dbReference type="InterPro" id="IPR013785">
    <property type="entry name" value="Aldolase_TIM"/>
</dbReference>
<accession>A0A7U6JJ00</accession>
<dbReference type="AlphaFoldDB" id="A0A7U6JJ00"/>
<feature type="domain" description="NADH:flavin oxidoreductase/NADH oxidase N-terminal" evidence="4">
    <location>
        <begin position="4"/>
        <end position="334"/>
    </location>
</feature>
<dbReference type="SUPFAM" id="SSF51395">
    <property type="entry name" value="FMN-linked oxidoreductases"/>
    <property type="match status" value="1"/>
</dbReference>
<dbReference type="EC" id="1.-.-.-" evidence="5"/>
<proteinExistence type="inferred from homology"/>
<comment type="similarity">
    <text evidence="2">Belongs to the NADH:flavin oxidoreductase/NADH oxidase family.</text>
</comment>
<evidence type="ECO:0000256" key="1">
    <source>
        <dbReference type="ARBA" id="ARBA00001917"/>
    </source>
</evidence>
<keyword evidence="6" id="KW-1185">Reference proteome</keyword>